<protein>
    <submittedName>
        <fullName evidence="2">Uncharacterized protein</fullName>
    </submittedName>
</protein>
<dbReference type="AlphaFoldDB" id="A0A4V3AU41"/>
<dbReference type="EMBL" id="SMYO01000004">
    <property type="protein sequence ID" value="TDK62456.1"/>
    <property type="molecule type" value="Genomic_DNA"/>
</dbReference>
<evidence type="ECO:0000313" key="4">
    <source>
        <dbReference type="Proteomes" id="UP001178888"/>
    </source>
</evidence>
<comment type="caution">
    <text evidence="2">The sequence shown here is derived from an EMBL/GenBank/DDBJ whole genome shotgun (WGS) entry which is preliminary data.</text>
</comment>
<keyword evidence="4" id="KW-1185">Reference proteome</keyword>
<reference evidence="1" key="2">
    <citation type="submission" date="2023-08" db="EMBL/GenBank/DDBJ databases">
        <title>Nitrogen cycling bacteria in agricultural field soils.</title>
        <authorList>
            <person name="Jang J."/>
        </authorList>
    </citation>
    <scope>NUCLEOTIDE SEQUENCE</scope>
    <source>
        <strain evidence="1">PS3-36</strain>
    </source>
</reference>
<dbReference type="Gene3D" id="2.40.50.100">
    <property type="match status" value="1"/>
</dbReference>
<sequence length="82" mass="9124">MDFDVVLSPVYGKIEKVSIKGESRIYEWEPLFTIKTAEGIVETIQTGISGEIHSLEVQEGDQVIPGMVLAYVKEDLFFTGSD</sequence>
<dbReference type="Proteomes" id="UP001178888">
    <property type="component" value="Unassembled WGS sequence"/>
</dbReference>
<dbReference type="SUPFAM" id="SSF51230">
    <property type="entry name" value="Single hybrid motif"/>
    <property type="match status" value="1"/>
</dbReference>
<evidence type="ECO:0000313" key="3">
    <source>
        <dbReference type="Proteomes" id="UP000295132"/>
    </source>
</evidence>
<organism evidence="2 3">
    <name type="scientific">Bacillus salipaludis</name>
    <dbReference type="NCBI Taxonomy" id="2547811"/>
    <lineage>
        <taxon>Bacteria</taxon>
        <taxon>Bacillati</taxon>
        <taxon>Bacillota</taxon>
        <taxon>Bacilli</taxon>
        <taxon>Bacillales</taxon>
        <taxon>Bacillaceae</taxon>
        <taxon>Bacillus</taxon>
    </lineage>
</organism>
<dbReference type="RefSeq" id="WP_133334172.1">
    <property type="nucleotide sequence ID" value="NZ_JAVGVR010000001.1"/>
</dbReference>
<name>A0A4V3AU41_9BACI</name>
<evidence type="ECO:0000313" key="1">
    <source>
        <dbReference type="EMBL" id="MDQ6600073.1"/>
    </source>
</evidence>
<reference evidence="2 3" key="1">
    <citation type="submission" date="2019-03" db="EMBL/GenBank/DDBJ databases">
        <title>Bacillus niacini sp. nov. a Nicotinate-Metabolizing Mesophile Isolated from Soil.</title>
        <authorList>
            <person name="Zhang G."/>
        </authorList>
    </citation>
    <scope>NUCLEOTIDE SEQUENCE [LARGE SCALE GENOMIC DNA]</scope>
    <source>
        <strain evidence="2 3">WN066</strain>
    </source>
</reference>
<proteinExistence type="predicted"/>
<accession>A0A4V3AU41</accession>
<dbReference type="InterPro" id="IPR011053">
    <property type="entry name" value="Single_hybrid_motif"/>
</dbReference>
<gene>
    <name evidence="2" type="ORF">E2K98_10470</name>
    <name evidence="1" type="ORF">RCG21_27765</name>
</gene>
<dbReference type="Proteomes" id="UP000295132">
    <property type="component" value="Unassembled WGS sequence"/>
</dbReference>
<dbReference type="EMBL" id="JAVGVR010000001">
    <property type="protein sequence ID" value="MDQ6600073.1"/>
    <property type="molecule type" value="Genomic_DNA"/>
</dbReference>
<evidence type="ECO:0000313" key="2">
    <source>
        <dbReference type="EMBL" id="TDK62456.1"/>
    </source>
</evidence>